<evidence type="ECO:0000313" key="15">
    <source>
        <dbReference type="Proteomes" id="UP000243975"/>
    </source>
</evidence>
<dbReference type="GO" id="GO:0140825">
    <property type="term" value="F:lactoperoxidase activity"/>
    <property type="evidence" value="ECO:0007669"/>
    <property type="project" value="UniProtKB-EC"/>
</dbReference>
<dbReference type="Gramene" id="KVI11113">
    <property type="protein sequence ID" value="KVI11113"/>
    <property type="gene ID" value="Ccrd_010482"/>
</dbReference>
<dbReference type="PANTHER" id="PTHR31388:SF164">
    <property type="entry name" value="PEROXIDASE 9"/>
    <property type="match status" value="1"/>
</dbReference>
<dbReference type="Proteomes" id="UP000243975">
    <property type="component" value="Unassembled WGS sequence"/>
</dbReference>
<feature type="domain" description="Plant heme peroxidase family profile" evidence="13">
    <location>
        <begin position="21"/>
        <end position="120"/>
    </location>
</feature>
<feature type="binding site" evidence="9">
    <location>
        <position position="58"/>
    </location>
    <ligand>
        <name>Ca(2+)</name>
        <dbReference type="ChEBI" id="CHEBI:29108"/>
        <label>1</label>
    </ligand>
</feature>
<comment type="caution">
    <text evidence="14">The sequence shown here is derived from an EMBL/GenBank/DDBJ whole genome shotgun (WGS) entry which is preliminary data.</text>
</comment>
<accession>A0A118K6S6</accession>
<keyword evidence="6 9" id="KW-0479">Metal-binding</keyword>
<organism evidence="14 15">
    <name type="scientific">Cynara cardunculus var. scolymus</name>
    <name type="common">Globe artichoke</name>
    <name type="synonym">Cynara scolymus</name>
    <dbReference type="NCBI Taxonomy" id="59895"/>
    <lineage>
        <taxon>Eukaryota</taxon>
        <taxon>Viridiplantae</taxon>
        <taxon>Streptophyta</taxon>
        <taxon>Embryophyta</taxon>
        <taxon>Tracheophyta</taxon>
        <taxon>Spermatophyta</taxon>
        <taxon>Magnoliopsida</taxon>
        <taxon>eudicotyledons</taxon>
        <taxon>Gunneridae</taxon>
        <taxon>Pentapetalae</taxon>
        <taxon>asterids</taxon>
        <taxon>campanulids</taxon>
        <taxon>Asterales</taxon>
        <taxon>Asteraceae</taxon>
        <taxon>Carduoideae</taxon>
        <taxon>Cardueae</taxon>
        <taxon>Carduinae</taxon>
        <taxon>Cynara</taxon>
    </lineage>
</organism>
<dbReference type="InterPro" id="IPR010255">
    <property type="entry name" value="Haem_peroxidase_sf"/>
</dbReference>
<evidence type="ECO:0000256" key="4">
    <source>
        <dbReference type="ARBA" id="ARBA00022559"/>
    </source>
</evidence>
<feature type="binding site" evidence="9">
    <location>
        <position position="61"/>
    </location>
    <ligand>
        <name>Ca(2+)</name>
        <dbReference type="ChEBI" id="CHEBI:29108"/>
        <label>1</label>
    </ligand>
</feature>
<dbReference type="STRING" id="59895.A0A118K6S6"/>
<keyword evidence="12" id="KW-0732">Signal</keyword>
<dbReference type="PANTHER" id="PTHR31388">
    <property type="entry name" value="PEROXIDASE 72-RELATED"/>
    <property type="match status" value="1"/>
</dbReference>
<comment type="similarity">
    <text evidence="11">Belongs to the peroxidase family.</text>
</comment>
<reference evidence="14 15" key="1">
    <citation type="journal article" date="2016" name="Sci. Rep.">
        <title>The genome sequence of the outbreeding globe artichoke constructed de novo incorporating a phase-aware low-pass sequencing strategy of F1 progeny.</title>
        <authorList>
            <person name="Scaglione D."/>
            <person name="Reyes-Chin-Wo S."/>
            <person name="Acquadro A."/>
            <person name="Froenicke L."/>
            <person name="Portis E."/>
            <person name="Beitel C."/>
            <person name="Tirone M."/>
            <person name="Mauro R."/>
            <person name="Lo Monaco A."/>
            <person name="Mauromicale G."/>
            <person name="Faccioli P."/>
            <person name="Cattivelli L."/>
            <person name="Rieseberg L."/>
            <person name="Michelmore R."/>
            <person name="Lanteri S."/>
        </authorList>
    </citation>
    <scope>NUCLEOTIDE SEQUENCE [LARGE SCALE GENOMIC DNA]</scope>
    <source>
        <strain evidence="14">2C</strain>
    </source>
</reference>
<dbReference type="GO" id="GO:0006979">
    <property type="term" value="P:response to oxidative stress"/>
    <property type="evidence" value="ECO:0007669"/>
    <property type="project" value="InterPro"/>
</dbReference>
<dbReference type="OMA" id="ILYADWW"/>
<sequence length="120" mass="13450">METNKFLLFGFCLLIFSSYSSLEYEYYRGSCPQADHIITSTLRRIYDQIPELHQHFFDCIVQGCDASVLLDGTDTMESEKDTPPNQSLKGFDHVDTIKSGLETVCPGVVFCADLLVVAAQ</sequence>
<proteinExistence type="inferred from homology"/>
<keyword evidence="8" id="KW-0408">Iron</keyword>
<evidence type="ECO:0000256" key="12">
    <source>
        <dbReference type="SAM" id="SignalP"/>
    </source>
</evidence>
<dbReference type="InterPro" id="IPR002016">
    <property type="entry name" value="Haem_peroxidase"/>
</dbReference>
<keyword evidence="7" id="KW-0560">Oxidoreductase</keyword>
<name>A0A118K6S6_CYNCS</name>
<evidence type="ECO:0000256" key="7">
    <source>
        <dbReference type="ARBA" id="ARBA00023002"/>
    </source>
</evidence>
<evidence type="ECO:0000256" key="11">
    <source>
        <dbReference type="RuleBase" id="RU004241"/>
    </source>
</evidence>
<dbReference type="AlphaFoldDB" id="A0A118K6S6"/>
<feature type="chain" id="PRO_5007160019" description="peroxidase" evidence="12">
    <location>
        <begin position="23"/>
        <end position="120"/>
    </location>
</feature>
<gene>
    <name evidence="14" type="ORF">Ccrd_010482</name>
</gene>
<feature type="binding site" evidence="9">
    <location>
        <position position="79"/>
    </location>
    <ligand>
        <name>Ca(2+)</name>
        <dbReference type="ChEBI" id="CHEBI:29108"/>
        <label>1</label>
    </ligand>
</feature>
<feature type="binding site" evidence="9">
    <location>
        <position position="67"/>
    </location>
    <ligand>
        <name>Ca(2+)</name>
        <dbReference type="ChEBI" id="CHEBI:29108"/>
        <label>1</label>
    </ligand>
</feature>
<evidence type="ECO:0000256" key="1">
    <source>
        <dbReference type="ARBA" id="ARBA00000189"/>
    </source>
</evidence>
<comment type="cofactor">
    <cofactor evidence="9">
        <name>Ca(2+)</name>
        <dbReference type="ChEBI" id="CHEBI:29108"/>
    </cofactor>
    <text evidence="9">Binds 2 calcium ions per subunit.</text>
</comment>
<evidence type="ECO:0000259" key="13">
    <source>
        <dbReference type="PROSITE" id="PS50873"/>
    </source>
</evidence>
<evidence type="ECO:0000256" key="6">
    <source>
        <dbReference type="ARBA" id="ARBA00022723"/>
    </source>
</evidence>
<dbReference type="SUPFAM" id="SSF48113">
    <property type="entry name" value="Heme-dependent peroxidases"/>
    <property type="match status" value="1"/>
</dbReference>
<dbReference type="Pfam" id="PF00141">
    <property type="entry name" value="peroxidase"/>
    <property type="match status" value="1"/>
</dbReference>
<feature type="disulfide bond" evidence="10">
    <location>
        <begin position="31"/>
        <end position="105"/>
    </location>
</feature>
<protein>
    <recommendedName>
        <fullName evidence="3">peroxidase</fullName>
        <ecNumber evidence="3">1.11.1.7</ecNumber>
    </recommendedName>
</protein>
<evidence type="ECO:0000313" key="14">
    <source>
        <dbReference type="EMBL" id="KVI11113.1"/>
    </source>
</evidence>
<evidence type="ECO:0000256" key="2">
    <source>
        <dbReference type="ARBA" id="ARBA00001970"/>
    </source>
</evidence>
<dbReference type="PRINTS" id="PR00461">
    <property type="entry name" value="PLPEROXIDASE"/>
</dbReference>
<feature type="disulfide bond" evidence="10">
    <location>
        <begin position="59"/>
        <end position="64"/>
    </location>
</feature>
<keyword evidence="4 14" id="KW-0575">Peroxidase</keyword>
<dbReference type="Gene3D" id="1.10.520.10">
    <property type="match status" value="1"/>
</dbReference>
<comment type="catalytic activity">
    <reaction evidence="1">
        <text>2 a phenolic donor + H2O2 = 2 a phenolic radical donor + 2 H2O</text>
        <dbReference type="Rhea" id="RHEA:56136"/>
        <dbReference type="ChEBI" id="CHEBI:15377"/>
        <dbReference type="ChEBI" id="CHEBI:16240"/>
        <dbReference type="ChEBI" id="CHEBI:139520"/>
        <dbReference type="ChEBI" id="CHEBI:139521"/>
        <dbReference type="EC" id="1.11.1.7"/>
    </reaction>
</comment>
<evidence type="ECO:0000256" key="3">
    <source>
        <dbReference type="ARBA" id="ARBA00012313"/>
    </source>
</evidence>
<feature type="signal peptide" evidence="12">
    <location>
        <begin position="1"/>
        <end position="22"/>
    </location>
</feature>
<dbReference type="InterPro" id="IPR000823">
    <property type="entry name" value="Peroxidase_pln"/>
</dbReference>
<dbReference type="GO" id="GO:0046872">
    <property type="term" value="F:metal ion binding"/>
    <property type="evidence" value="ECO:0007669"/>
    <property type="project" value="UniProtKB-KW"/>
</dbReference>
<keyword evidence="9" id="KW-0106">Calcium</keyword>
<evidence type="ECO:0000256" key="5">
    <source>
        <dbReference type="ARBA" id="ARBA00022617"/>
    </source>
</evidence>
<feature type="binding site" evidence="9">
    <location>
        <position position="63"/>
    </location>
    <ligand>
        <name>Ca(2+)</name>
        <dbReference type="ChEBI" id="CHEBI:29108"/>
        <label>1</label>
    </ligand>
</feature>
<keyword evidence="10" id="KW-1015">Disulfide bond</keyword>
<evidence type="ECO:0000256" key="8">
    <source>
        <dbReference type="ARBA" id="ARBA00023004"/>
    </source>
</evidence>
<dbReference type="EMBL" id="LEKV01000910">
    <property type="protein sequence ID" value="KVI11113.1"/>
    <property type="molecule type" value="Genomic_DNA"/>
</dbReference>
<keyword evidence="5" id="KW-0349">Heme</keyword>
<evidence type="ECO:0000256" key="9">
    <source>
        <dbReference type="PIRSR" id="PIRSR600823-3"/>
    </source>
</evidence>
<dbReference type="GO" id="GO:0020037">
    <property type="term" value="F:heme binding"/>
    <property type="evidence" value="ECO:0007669"/>
    <property type="project" value="InterPro"/>
</dbReference>
<evidence type="ECO:0000256" key="10">
    <source>
        <dbReference type="PIRSR" id="PIRSR600823-5"/>
    </source>
</evidence>
<dbReference type="PROSITE" id="PS50873">
    <property type="entry name" value="PEROXIDASE_4"/>
    <property type="match status" value="1"/>
</dbReference>
<comment type="cofactor">
    <cofactor evidence="2">
        <name>heme b</name>
        <dbReference type="ChEBI" id="CHEBI:60344"/>
    </cofactor>
</comment>
<keyword evidence="15" id="KW-1185">Reference proteome</keyword>
<feature type="binding site" evidence="9">
    <location>
        <position position="65"/>
    </location>
    <ligand>
        <name>Ca(2+)</name>
        <dbReference type="ChEBI" id="CHEBI:29108"/>
        <label>1</label>
    </ligand>
</feature>
<dbReference type="EC" id="1.11.1.7" evidence="3"/>